<proteinExistence type="predicted"/>
<evidence type="ECO:0000313" key="4">
    <source>
        <dbReference type="Proteomes" id="UP000005824"/>
    </source>
</evidence>
<keyword evidence="1" id="KW-0732">Signal</keyword>
<dbReference type="EMBL" id="ABVL01000001">
    <property type="protein sequence ID" value="EDY22330.1"/>
    <property type="molecule type" value="Genomic_DNA"/>
</dbReference>
<accession>B4CUU2</accession>
<dbReference type="RefSeq" id="WP_006977782.1">
    <property type="nucleotide sequence ID" value="NZ_ABVL01000001.1"/>
</dbReference>
<feature type="signal peptide" evidence="1">
    <location>
        <begin position="1"/>
        <end position="20"/>
    </location>
</feature>
<keyword evidence="4" id="KW-1185">Reference proteome</keyword>
<evidence type="ECO:0000259" key="2">
    <source>
        <dbReference type="Pfam" id="PF20606"/>
    </source>
</evidence>
<dbReference type="AlphaFoldDB" id="B4CUU2"/>
<sequence precursor="true">MKTFTLTFALCASLLAAANAQVPLNQNIPDPPQRAIRTGTQRDGFYVRDTHVFMVRDGVVTRVDREVLFPNGLRVEPNATVTLRDGREITLLPNQWLDFEGSLDDSVAQAPTAPVLKETAPAAKPRESGVSARDGITISGTDVFITRNGTTDKVVHEVKLPNGVVVKADGTVILSSGRHVTLRPDQVMDLHGKLHEAPIIPNPAGPAPSSNQPR</sequence>
<protein>
    <recommendedName>
        <fullName evidence="2">DUF6799 domain-containing protein</fullName>
    </recommendedName>
</protein>
<dbReference type="InParanoid" id="B4CUU2"/>
<dbReference type="Proteomes" id="UP000005824">
    <property type="component" value="Unassembled WGS sequence"/>
</dbReference>
<evidence type="ECO:0000256" key="1">
    <source>
        <dbReference type="SAM" id="SignalP"/>
    </source>
</evidence>
<organism evidence="3 4">
    <name type="scientific">Chthoniobacter flavus Ellin428</name>
    <dbReference type="NCBI Taxonomy" id="497964"/>
    <lineage>
        <taxon>Bacteria</taxon>
        <taxon>Pseudomonadati</taxon>
        <taxon>Verrucomicrobiota</taxon>
        <taxon>Spartobacteria</taxon>
        <taxon>Chthoniobacterales</taxon>
        <taxon>Chthoniobacteraceae</taxon>
        <taxon>Chthoniobacter</taxon>
    </lineage>
</organism>
<reference evidence="3 4" key="1">
    <citation type="journal article" date="2011" name="J. Bacteriol.">
        <title>Genome sequence of Chthoniobacter flavus Ellin428, an aerobic heterotrophic soil bacterium.</title>
        <authorList>
            <person name="Kant R."/>
            <person name="van Passel M.W."/>
            <person name="Palva A."/>
            <person name="Lucas S."/>
            <person name="Lapidus A."/>
            <person name="Glavina Del Rio T."/>
            <person name="Dalin E."/>
            <person name="Tice H."/>
            <person name="Bruce D."/>
            <person name="Goodwin L."/>
            <person name="Pitluck S."/>
            <person name="Larimer F.W."/>
            <person name="Land M.L."/>
            <person name="Hauser L."/>
            <person name="Sangwan P."/>
            <person name="de Vos W.M."/>
            <person name="Janssen P.H."/>
            <person name="Smidt H."/>
        </authorList>
    </citation>
    <scope>NUCLEOTIDE SEQUENCE [LARGE SCALE GENOMIC DNA]</scope>
    <source>
        <strain evidence="3 4">Ellin428</strain>
    </source>
</reference>
<dbReference type="InterPro" id="IPR046478">
    <property type="entry name" value="DUF6799"/>
</dbReference>
<evidence type="ECO:0000313" key="3">
    <source>
        <dbReference type="EMBL" id="EDY22330.1"/>
    </source>
</evidence>
<dbReference type="Pfam" id="PF20606">
    <property type="entry name" value="DUF6799"/>
    <property type="match status" value="2"/>
</dbReference>
<feature type="chain" id="PRO_5002800197" description="DUF6799 domain-containing protein" evidence="1">
    <location>
        <begin position="21"/>
        <end position="214"/>
    </location>
</feature>
<gene>
    <name evidence="3" type="ORF">CfE428DRAFT_0455</name>
</gene>
<feature type="domain" description="DUF6799" evidence="2">
    <location>
        <begin position="133"/>
        <end position="194"/>
    </location>
</feature>
<comment type="caution">
    <text evidence="3">The sequence shown here is derived from an EMBL/GenBank/DDBJ whole genome shotgun (WGS) entry which is preliminary data.</text>
</comment>
<feature type="domain" description="DUF6799" evidence="2">
    <location>
        <begin position="42"/>
        <end position="102"/>
    </location>
</feature>
<name>B4CUU2_9BACT</name>